<comment type="caution">
    <text evidence="2">The sequence shown here is derived from an EMBL/GenBank/DDBJ whole genome shotgun (WGS) entry which is preliminary data.</text>
</comment>
<accession>A0A699YHJ5</accession>
<organism evidence="2 3">
    <name type="scientific">Haematococcus lacustris</name>
    <name type="common">Green alga</name>
    <name type="synonym">Haematococcus pluvialis</name>
    <dbReference type="NCBI Taxonomy" id="44745"/>
    <lineage>
        <taxon>Eukaryota</taxon>
        <taxon>Viridiplantae</taxon>
        <taxon>Chlorophyta</taxon>
        <taxon>core chlorophytes</taxon>
        <taxon>Chlorophyceae</taxon>
        <taxon>CS clade</taxon>
        <taxon>Chlamydomonadales</taxon>
        <taxon>Haematococcaceae</taxon>
        <taxon>Haematococcus</taxon>
    </lineage>
</organism>
<reference evidence="2 3" key="1">
    <citation type="submission" date="2020-02" db="EMBL/GenBank/DDBJ databases">
        <title>Draft genome sequence of Haematococcus lacustris strain NIES-144.</title>
        <authorList>
            <person name="Morimoto D."/>
            <person name="Nakagawa S."/>
            <person name="Yoshida T."/>
            <person name="Sawayama S."/>
        </authorList>
    </citation>
    <scope>NUCLEOTIDE SEQUENCE [LARGE SCALE GENOMIC DNA]</scope>
    <source>
        <strain evidence="2 3">NIES-144</strain>
    </source>
</reference>
<feature type="signal peptide" evidence="1">
    <location>
        <begin position="1"/>
        <end position="28"/>
    </location>
</feature>
<keyword evidence="1" id="KW-0732">Signal</keyword>
<sequence length="104" mass="10557">MTPSGLSPALRLGLCQLLVLLLSGTAHSTPASVQTDGLMVASDCLMLLALHCAGLQVGLVRGQLQSGHDGIPACWQGASWEAGVLRAVWPPCRPSGALEGADGA</sequence>
<evidence type="ECO:0000256" key="1">
    <source>
        <dbReference type="SAM" id="SignalP"/>
    </source>
</evidence>
<dbReference type="AlphaFoldDB" id="A0A699YHJ5"/>
<evidence type="ECO:0000313" key="2">
    <source>
        <dbReference type="EMBL" id="GFH06354.1"/>
    </source>
</evidence>
<gene>
    <name evidence="2" type="ORF">HaLaN_00970</name>
</gene>
<protein>
    <submittedName>
        <fullName evidence="2">Uncharacterized protein</fullName>
    </submittedName>
</protein>
<feature type="chain" id="PRO_5025542926" evidence="1">
    <location>
        <begin position="29"/>
        <end position="104"/>
    </location>
</feature>
<proteinExistence type="predicted"/>
<dbReference type="Proteomes" id="UP000485058">
    <property type="component" value="Unassembled WGS sequence"/>
</dbReference>
<name>A0A699YHJ5_HAELA</name>
<dbReference type="EMBL" id="BLLF01000034">
    <property type="protein sequence ID" value="GFH06354.1"/>
    <property type="molecule type" value="Genomic_DNA"/>
</dbReference>
<evidence type="ECO:0000313" key="3">
    <source>
        <dbReference type="Proteomes" id="UP000485058"/>
    </source>
</evidence>
<keyword evidence="3" id="KW-1185">Reference proteome</keyword>
<feature type="non-terminal residue" evidence="2">
    <location>
        <position position="104"/>
    </location>
</feature>